<proteinExistence type="inferred from homology"/>
<dbReference type="Pfam" id="PF02014">
    <property type="entry name" value="Reeler"/>
    <property type="match status" value="1"/>
</dbReference>
<feature type="domain" description="DOMON" evidence="14">
    <location>
        <begin position="547"/>
        <end position="675"/>
    </location>
</feature>
<feature type="compositionally biased region" description="Basic and acidic residues" evidence="11">
    <location>
        <begin position="835"/>
        <end position="852"/>
    </location>
</feature>
<evidence type="ECO:0000256" key="3">
    <source>
        <dbReference type="ARBA" id="ARBA00009195"/>
    </source>
</evidence>
<evidence type="ECO:0000256" key="9">
    <source>
        <dbReference type="ARBA" id="ARBA00023136"/>
    </source>
</evidence>
<dbReference type="SMART" id="SM00665">
    <property type="entry name" value="B561"/>
    <property type="match status" value="1"/>
</dbReference>
<comment type="cofactor">
    <cofactor evidence="1">
        <name>heme b</name>
        <dbReference type="ChEBI" id="CHEBI:60344"/>
    </cofactor>
</comment>
<feature type="compositionally biased region" description="Low complexity" evidence="11">
    <location>
        <begin position="183"/>
        <end position="197"/>
    </location>
</feature>
<comment type="caution">
    <text evidence="16">The sequence shown here is derived from an EMBL/GenBank/DDBJ whole genome shotgun (WGS) entry which is preliminary data.</text>
</comment>
<feature type="compositionally biased region" description="Pro residues" evidence="11">
    <location>
        <begin position="266"/>
        <end position="288"/>
    </location>
</feature>
<feature type="transmembrane region" description="Helical" evidence="12">
    <location>
        <begin position="741"/>
        <end position="762"/>
    </location>
</feature>
<dbReference type="SMART" id="SM00664">
    <property type="entry name" value="DoH"/>
    <property type="match status" value="2"/>
</dbReference>
<keyword evidence="17" id="KW-1185">Reference proteome</keyword>
<evidence type="ECO:0000256" key="11">
    <source>
        <dbReference type="SAM" id="MobiDB-lite"/>
    </source>
</evidence>
<evidence type="ECO:0000256" key="13">
    <source>
        <dbReference type="SAM" id="SignalP"/>
    </source>
</evidence>
<dbReference type="InterPro" id="IPR042789">
    <property type="entry name" value="FRRS1L"/>
</dbReference>
<protein>
    <recommendedName>
        <fullName evidence="18">Ferric-chelate reductase 1</fullName>
    </recommendedName>
</protein>
<dbReference type="EMBL" id="JARBDR010000813">
    <property type="protein sequence ID" value="KAJ8305655.1"/>
    <property type="molecule type" value="Genomic_DNA"/>
</dbReference>
<feature type="region of interest" description="Disordered" evidence="11">
    <location>
        <begin position="815"/>
        <end position="852"/>
    </location>
</feature>
<comment type="similarity">
    <text evidence="3">Belongs to the FRRS1 family.</text>
</comment>
<keyword evidence="13" id="KW-0732">Signal</keyword>
<feature type="domain" description="Reelin" evidence="15">
    <location>
        <begin position="13"/>
        <end position="185"/>
    </location>
</feature>
<keyword evidence="7 12" id="KW-1133">Transmembrane helix</keyword>
<evidence type="ECO:0000313" key="16">
    <source>
        <dbReference type="EMBL" id="KAJ8305655.1"/>
    </source>
</evidence>
<evidence type="ECO:0000313" key="17">
    <source>
        <dbReference type="Proteomes" id="UP001217089"/>
    </source>
</evidence>
<dbReference type="InterPro" id="IPR005018">
    <property type="entry name" value="DOMON_domain"/>
</dbReference>
<evidence type="ECO:0000256" key="6">
    <source>
        <dbReference type="ARBA" id="ARBA00022982"/>
    </source>
</evidence>
<feature type="transmembrane region" description="Helical" evidence="12">
    <location>
        <begin position="708"/>
        <end position="729"/>
    </location>
</feature>
<feature type="compositionally biased region" description="Low complexity" evidence="11">
    <location>
        <begin position="816"/>
        <end position="825"/>
    </location>
</feature>
<feature type="chain" id="PRO_5047246001" description="Ferric-chelate reductase 1" evidence="13">
    <location>
        <begin position="19"/>
        <end position="852"/>
    </location>
</feature>
<keyword evidence="8" id="KW-0408">Iron</keyword>
<dbReference type="Gene3D" id="2.60.40.4060">
    <property type="entry name" value="Reeler domain"/>
    <property type="match status" value="1"/>
</dbReference>
<feature type="domain" description="DOMON" evidence="14">
    <location>
        <begin position="353"/>
        <end position="472"/>
    </location>
</feature>
<keyword evidence="9 12" id="KW-0472">Membrane</keyword>
<dbReference type="InterPro" id="IPR002861">
    <property type="entry name" value="Reeler_dom"/>
</dbReference>
<evidence type="ECO:0000256" key="1">
    <source>
        <dbReference type="ARBA" id="ARBA00001970"/>
    </source>
</evidence>
<name>A0ABQ9EQH3_TEGGR</name>
<organism evidence="16 17">
    <name type="scientific">Tegillarca granosa</name>
    <name type="common">Malaysian cockle</name>
    <name type="synonym">Anadara granosa</name>
    <dbReference type="NCBI Taxonomy" id="220873"/>
    <lineage>
        <taxon>Eukaryota</taxon>
        <taxon>Metazoa</taxon>
        <taxon>Spiralia</taxon>
        <taxon>Lophotrochozoa</taxon>
        <taxon>Mollusca</taxon>
        <taxon>Bivalvia</taxon>
        <taxon>Autobranchia</taxon>
        <taxon>Pteriomorphia</taxon>
        <taxon>Arcoida</taxon>
        <taxon>Arcoidea</taxon>
        <taxon>Arcidae</taxon>
        <taxon>Tegillarca</taxon>
    </lineage>
</organism>
<feature type="compositionally biased region" description="Low complexity" evidence="11">
    <location>
        <begin position="239"/>
        <end position="265"/>
    </location>
</feature>
<evidence type="ECO:0000259" key="14">
    <source>
        <dbReference type="PROSITE" id="PS50836"/>
    </source>
</evidence>
<evidence type="ECO:0000259" key="15">
    <source>
        <dbReference type="PROSITE" id="PS51019"/>
    </source>
</evidence>
<dbReference type="CDD" id="cd09628">
    <property type="entry name" value="DOMON_SDR_2_like"/>
    <property type="match status" value="1"/>
</dbReference>
<dbReference type="Gene3D" id="1.20.120.1770">
    <property type="match status" value="1"/>
</dbReference>
<keyword evidence="10" id="KW-0325">Glycoprotein</keyword>
<reference evidence="16 17" key="1">
    <citation type="submission" date="2022-12" db="EMBL/GenBank/DDBJ databases">
        <title>Chromosome-level genome of Tegillarca granosa.</title>
        <authorList>
            <person name="Kim J."/>
        </authorList>
    </citation>
    <scope>NUCLEOTIDE SEQUENCE [LARGE SCALE GENOMIC DNA]</scope>
    <source>
        <strain evidence="16">Teg-2019</strain>
        <tissue evidence="16">Adductor muscle</tissue>
    </source>
</reference>
<dbReference type="PANTHER" id="PTHR46902:SF1">
    <property type="entry name" value="DOMON DOMAIN-CONTAINING PROTEIN FRRS1L"/>
    <property type="match status" value="1"/>
</dbReference>
<feature type="region of interest" description="Disordered" evidence="11">
    <location>
        <begin position="172"/>
        <end position="307"/>
    </location>
</feature>
<feature type="compositionally biased region" description="Low complexity" evidence="11">
    <location>
        <begin position="289"/>
        <end position="305"/>
    </location>
</feature>
<accession>A0ABQ9EQH3</accession>
<evidence type="ECO:0008006" key="18">
    <source>
        <dbReference type="Google" id="ProtNLM"/>
    </source>
</evidence>
<dbReference type="PANTHER" id="PTHR46902">
    <property type="entry name" value="DOMON DOMAIN-CONTAINING PROTEIN FRRS1L"/>
    <property type="match status" value="1"/>
</dbReference>
<keyword evidence="6" id="KW-0249">Electron transport</keyword>
<comment type="subcellular location">
    <subcellularLocation>
        <location evidence="2">Membrane</location>
        <topology evidence="2">Multi-pass membrane protein</topology>
    </subcellularLocation>
</comment>
<dbReference type="InterPro" id="IPR006593">
    <property type="entry name" value="Cyt_b561/ferric_Rdtase_TM"/>
</dbReference>
<keyword evidence="4" id="KW-0813">Transport</keyword>
<dbReference type="PROSITE" id="PS51019">
    <property type="entry name" value="REELIN"/>
    <property type="match status" value="1"/>
</dbReference>
<evidence type="ECO:0000256" key="5">
    <source>
        <dbReference type="ARBA" id="ARBA00022692"/>
    </source>
</evidence>
<evidence type="ECO:0000256" key="10">
    <source>
        <dbReference type="ARBA" id="ARBA00023180"/>
    </source>
</evidence>
<evidence type="ECO:0000256" key="2">
    <source>
        <dbReference type="ARBA" id="ARBA00004141"/>
    </source>
</evidence>
<sequence length="852" mass="95071">MQLALLLLLFMHGKLAEGYSHGAPSSTCIDMEPHHSGSMAMRSPPPFEILIKSSTMTYAPGEQFQVVVRPKVVGASFVGFLIKAGSRTRRFAGTFLTLPLGAKYVQCPFPDAGDKQVITHSTRVVRPGQQESQLTFIWQAPPGNAGDILIRATIVKGYQEYWMDVDSPILRYRAPQPQPGPQQLPGQNQQNNPQQGGIQSVRPNTIQENIPGLPQPPQLLPGNPQQPQMVPIHPTQNVIPQHPSQWQIQHPQQIHPSQQQPFHPQALPPLQPAQLPPLQPQPLPPFQPNQPQSPFQNPFQRPPQQHQEHVPLLRTLPAFTPPATKAPTTSILRKDPECDVTKGCHNVCTNDDCQHTITWKDNVDHVEFDLAAKVPAGDRWIAIAFSDDLKMDNDEVIECVGNNGDVNVFHSFNFGKSNRRSSDDKLGLSNTEGSLVNGILRCKFRRSKQTGQQTNNELFDLDKDWHLMFGTGPATSGFQLRMHGEIPMVTANRIDFQAVSKRQAGQEPQEQTTLVATTKQPPQGPVNVAKLAQDKSCGKTKGCYTVDKYTVSWRDTDLFTDFEVSARIPNTGNQWTAIAFSEDLKMGDDEVIECVSSDEKVDVFRSWNHGKENRRIIDSKHGLLNTMGSFKDGVFSCGFRRIKNPIRSKRSAGDNEEGIKIMDLDKTWHLMIGSGPASTNYEKRMHTSNPLVSPSKIPKIPGKEYTQAHPILGIIVTLLCVGNPIMALFRPGPKDSNRPLFNWAHWAVGMLAHVLSVITICFGIEMNKSPTPEYAVWVVVGYVVYHLTMEVLLKTFDVCSDRPDSNKNTAYEMKNKTTTENGNGTQPPTYAEVIPKNKRDPKMSQHFKNSEF</sequence>
<keyword evidence="5 12" id="KW-0812">Transmembrane</keyword>
<feature type="signal peptide" evidence="13">
    <location>
        <begin position="1"/>
        <end position="18"/>
    </location>
</feature>
<feature type="transmembrane region" description="Helical" evidence="12">
    <location>
        <begin position="774"/>
        <end position="793"/>
    </location>
</feature>
<dbReference type="InterPro" id="IPR042307">
    <property type="entry name" value="Reeler_sf"/>
</dbReference>
<dbReference type="CDD" id="cd08544">
    <property type="entry name" value="Reeler"/>
    <property type="match status" value="1"/>
</dbReference>
<dbReference type="Proteomes" id="UP001217089">
    <property type="component" value="Unassembled WGS sequence"/>
</dbReference>
<dbReference type="CDD" id="cd08760">
    <property type="entry name" value="Cyt_b561_FRRS1_like"/>
    <property type="match status" value="1"/>
</dbReference>
<evidence type="ECO:0000256" key="8">
    <source>
        <dbReference type="ARBA" id="ARBA00023004"/>
    </source>
</evidence>
<evidence type="ECO:0000256" key="4">
    <source>
        <dbReference type="ARBA" id="ARBA00022448"/>
    </source>
</evidence>
<evidence type="ECO:0000256" key="12">
    <source>
        <dbReference type="SAM" id="Phobius"/>
    </source>
</evidence>
<dbReference type="Pfam" id="PF03351">
    <property type="entry name" value="DOMON"/>
    <property type="match status" value="2"/>
</dbReference>
<evidence type="ECO:0000256" key="7">
    <source>
        <dbReference type="ARBA" id="ARBA00022989"/>
    </source>
</evidence>
<dbReference type="PROSITE" id="PS50836">
    <property type="entry name" value="DOMON"/>
    <property type="match status" value="2"/>
</dbReference>
<gene>
    <name evidence="16" type="ORF">KUTeg_016200</name>
</gene>